<keyword evidence="4" id="KW-1185">Reference proteome</keyword>
<feature type="region of interest" description="Disordered" evidence="2">
    <location>
        <begin position="491"/>
        <end position="556"/>
    </location>
</feature>
<feature type="coiled-coil region" evidence="1">
    <location>
        <begin position="145"/>
        <end position="207"/>
    </location>
</feature>
<evidence type="ECO:0000313" key="3">
    <source>
        <dbReference type="EMBL" id="OMH79012.1"/>
    </source>
</evidence>
<dbReference type="Proteomes" id="UP000188320">
    <property type="component" value="Unassembled WGS sequence"/>
</dbReference>
<feature type="compositionally biased region" description="Polar residues" evidence="2">
    <location>
        <begin position="523"/>
        <end position="537"/>
    </location>
</feature>
<keyword evidence="1" id="KW-0175">Coiled coil</keyword>
<name>A0A1R1PDR6_ZANCU</name>
<evidence type="ECO:0000313" key="4">
    <source>
        <dbReference type="Proteomes" id="UP000188320"/>
    </source>
</evidence>
<protein>
    <submittedName>
        <fullName evidence="3">Uncharacterized protein</fullName>
    </submittedName>
</protein>
<feature type="coiled-coil region" evidence="1">
    <location>
        <begin position="331"/>
        <end position="358"/>
    </location>
</feature>
<feature type="region of interest" description="Disordered" evidence="2">
    <location>
        <begin position="447"/>
        <end position="476"/>
    </location>
</feature>
<feature type="compositionally biased region" description="Polar residues" evidence="2">
    <location>
        <begin position="448"/>
        <end position="464"/>
    </location>
</feature>
<gene>
    <name evidence="3" type="ORF">AX774_g7585</name>
</gene>
<proteinExistence type="predicted"/>
<feature type="coiled-coil region" evidence="1">
    <location>
        <begin position="2"/>
        <end position="57"/>
    </location>
</feature>
<feature type="compositionally biased region" description="Low complexity" evidence="2">
    <location>
        <begin position="502"/>
        <end position="522"/>
    </location>
</feature>
<evidence type="ECO:0000256" key="1">
    <source>
        <dbReference type="SAM" id="Coils"/>
    </source>
</evidence>
<accession>A0A1R1PDR6</accession>
<dbReference type="OrthoDB" id="2121319at2759"/>
<dbReference type="EMBL" id="LSSK01001696">
    <property type="protein sequence ID" value="OMH79012.1"/>
    <property type="molecule type" value="Genomic_DNA"/>
</dbReference>
<dbReference type="AlphaFoldDB" id="A0A1R1PDR6"/>
<evidence type="ECO:0000256" key="2">
    <source>
        <dbReference type="SAM" id="MobiDB-lite"/>
    </source>
</evidence>
<reference evidence="4" key="1">
    <citation type="submission" date="2017-01" db="EMBL/GenBank/DDBJ databases">
        <authorList>
            <person name="Wang Y."/>
            <person name="White M."/>
            <person name="Kvist S."/>
            <person name="Moncalvo J.-M."/>
        </authorList>
    </citation>
    <scope>NUCLEOTIDE SEQUENCE [LARGE SCALE GENOMIC DNA]</scope>
    <source>
        <strain evidence="4">COL-18-3</strain>
    </source>
</reference>
<sequence>MIKKAEVRLDDAQNDLKIMEMQLFEVDKENTILKEIKKDLETKSKMLERELKKEREYMEKDRSEWVEREQTLLEQVEEIKKQNVSRQRRNTVSASTERQRSLTYKDEGNLNMSEYLKVSKGDQGPEKEMKYSGEVDNSDNSAEKLKKAIKDNKEIYRELMAIKAERDIIDRDNKMLRRENKVYIETIEDHRQIIEGLREENESFQTLLQMQAISGKHKNEISAFPRRQDSKTDMSDALVNDDGNDVENKEMKVRKKDEEQSFAFKKGMVFSDLDSYEFDNHDTAQHSHNITASKEESIDVYDGLGVKQGVKMQTLASEILGTQTEQPLETKADMIDRIAALNEEVSSLKTERNRLLEESKATSVYINKLLEGVLSISGGGLEVILDRDFDVKHPKNSQSGSVELVSSKADMPDPVISRNLTSVSGNNNRKSVFSTILYGKFGAKESKNASVNGATKSPKVNNENAPYDPSTARNSHLGSSARLSILHAANLPPRASEKSSAKSRSSINIASEYSTSSPSHSSQAEPQQTLAGSQQFTRARAETISAASPTSKPAGAWWNRFGAKFAGS</sequence>
<organism evidence="3 4">
    <name type="scientific">Zancudomyces culisetae</name>
    <name type="common">Gut fungus</name>
    <name type="synonym">Smittium culisetae</name>
    <dbReference type="NCBI Taxonomy" id="1213189"/>
    <lineage>
        <taxon>Eukaryota</taxon>
        <taxon>Fungi</taxon>
        <taxon>Fungi incertae sedis</taxon>
        <taxon>Zoopagomycota</taxon>
        <taxon>Kickxellomycotina</taxon>
        <taxon>Harpellomycetes</taxon>
        <taxon>Harpellales</taxon>
        <taxon>Legeriomycetaceae</taxon>
        <taxon>Zancudomyces</taxon>
    </lineage>
</organism>
<comment type="caution">
    <text evidence="3">The sequence shown here is derived from an EMBL/GenBank/DDBJ whole genome shotgun (WGS) entry which is preliminary data.</text>
</comment>